<feature type="domain" description="Fibronectin type-III" evidence="4">
    <location>
        <begin position="1"/>
        <end position="81"/>
    </location>
</feature>
<dbReference type="FunFam" id="2.60.40.10:FF:000012">
    <property type="entry name" value="titin isoform X1"/>
    <property type="match status" value="1"/>
</dbReference>
<dbReference type="InterPro" id="IPR003598">
    <property type="entry name" value="Ig_sub2"/>
</dbReference>
<organism evidence="5 6">
    <name type="scientific">Oreochromis aureus</name>
    <name type="common">Israeli tilapia</name>
    <name type="synonym">Chromis aureus</name>
    <dbReference type="NCBI Taxonomy" id="47969"/>
    <lineage>
        <taxon>Eukaryota</taxon>
        <taxon>Metazoa</taxon>
        <taxon>Chordata</taxon>
        <taxon>Craniata</taxon>
        <taxon>Vertebrata</taxon>
        <taxon>Euteleostomi</taxon>
        <taxon>Actinopterygii</taxon>
        <taxon>Neopterygii</taxon>
        <taxon>Teleostei</taxon>
        <taxon>Neoteleostei</taxon>
        <taxon>Acanthomorphata</taxon>
        <taxon>Ovalentaria</taxon>
        <taxon>Cichlomorphae</taxon>
        <taxon>Cichliformes</taxon>
        <taxon>Cichlidae</taxon>
        <taxon>African cichlids</taxon>
        <taxon>Pseudocrenilabrinae</taxon>
        <taxon>Oreochromini</taxon>
        <taxon>Oreochromis</taxon>
    </lineage>
</organism>
<dbReference type="SMART" id="SM00408">
    <property type="entry name" value="IGc2"/>
    <property type="match status" value="3"/>
</dbReference>
<dbReference type="Pfam" id="PF00041">
    <property type="entry name" value="fn3"/>
    <property type="match status" value="8"/>
</dbReference>
<dbReference type="AlphaFoldDB" id="A0A668SIP2"/>
<dbReference type="SUPFAM" id="SSF48726">
    <property type="entry name" value="Immunoglobulin"/>
    <property type="match status" value="3"/>
</dbReference>
<feature type="domain" description="Fibronectin type-III" evidence="4">
    <location>
        <begin position="384"/>
        <end position="477"/>
    </location>
</feature>
<dbReference type="PROSITE" id="PS50853">
    <property type="entry name" value="FN3"/>
    <property type="match status" value="8"/>
</dbReference>
<dbReference type="OMA" id="ITNDRCH"/>
<evidence type="ECO:0000256" key="1">
    <source>
        <dbReference type="ARBA" id="ARBA00022737"/>
    </source>
</evidence>
<feature type="domain" description="Ig-like" evidence="3">
    <location>
        <begin position="877"/>
        <end position="963"/>
    </location>
</feature>
<evidence type="ECO:0000313" key="5">
    <source>
        <dbReference type="Ensembl" id="ENSOABP00000014117.1"/>
    </source>
</evidence>
<reference evidence="5" key="2">
    <citation type="submission" date="2025-09" db="UniProtKB">
        <authorList>
            <consortium name="Ensembl"/>
        </authorList>
    </citation>
    <scope>IDENTIFICATION</scope>
</reference>
<dbReference type="PANTHER" id="PTHR14340">
    <property type="entry name" value="MICROFIBRIL-ASSOCIATED GLYCOPROTEIN 3"/>
    <property type="match status" value="1"/>
</dbReference>
<protein>
    <recommendedName>
        <fullName evidence="7">Titin</fullName>
    </recommendedName>
</protein>
<feature type="domain" description="Fibronectin type-III" evidence="4">
    <location>
        <begin position="679"/>
        <end position="771"/>
    </location>
</feature>
<dbReference type="PANTHER" id="PTHR14340:SF13">
    <property type="entry name" value="TITIN"/>
    <property type="match status" value="1"/>
</dbReference>
<keyword evidence="2" id="KW-0393">Immunoglobulin domain</keyword>
<dbReference type="Ensembl" id="ENSOABT00000014572.2">
    <property type="protein sequence ID" value="ENSOABP00000014117.1"/>
    <property type="gene ID" value="ENSOABG00000007088.2"/>
</dbReference>
<feature type="domain" description="Fibronectin type-III" evidence="4">
    <location>
        <begin position="187"/>
        <end position="282"/>
    </location>
</feature>
<dbReference type="InterPro" id="IPR003599">
    <property type="entry name" value="Ig_sub"/>
</dbReference>
<dbReference type="CDD" id="cd00063">
    <property type="entry name" value="FN3"/>
    <property type="match status" value="8"/>
</dbReference>
<feature type="domain" description="Fibronectin type-III" evidence="4">
    <location>
        <begin position="87"/>
        <end position="182"/>
    </location>
</feature>
<dbReference type="SMART" id="SM00409">
    <property type="entry name" value="IG"/>
    <property type="match status" value="3"/>
</dbReference>
<feature type="domain" description="Ig-like" evidence="3">
    <location>
        <begin position="581"/>
        <end position="672"/>
    </location>
</feature>
<dbReference type="PROSITE" id="PS50835">
    <property type="entry name" value="IG_LIKE"/>
    <property type="match status" value="3"/>
</dbReference>
<dbReference type="InterPro" id="IPR036116">
    <property type="entry name" value="FN3_sf"/>
</dbReference>
<dbReference type="FunFam" id="2.60.40.10:FF:000002">
    <property type="entry name" value="Titin a"/>
    <property type="match status" value="3"/>
</dbReference>
<dbReference type="FunFam" id="2.60.40.10:FF:000034">
    <property type="entry name" value="Titin isoform A"/>
    <property type="match status" value="1"/>
</dbReference>
<dbReference type="PRINTS" id="PR00014">
    <property type="entry name" value="FNTYPEIII"/>
</dbReference>
<dbReference type="Proteomes" id="UP000472276">
    <property type="component" value="Unassembled WGS sequence"/>
</dbReference>
<reference evidence="5" key="1">
    <citation type="submission" date="2025-08" db="UniProtKB">
        <authorList>
            <consortium name="Ensembl"/>
        </authorList>
    </citation>
    <scope>IDENTIFICATION</scope>
</reference>
<dbReference type="InterPro" id="IPR013783">
    <property type="entry name" value="Ig-like_fold"/>
</dbReference>
<proteinExistence type="predicted"/>
<evidence type="ECO:0000256" key="2">
    <source>
        <dbReference type="ARBA" id="ARBA00023319"/>
    </source>
</evidence>
<accession>A0A668SIP2</accession>
<feature type="domain" description="Fibronectin type-III" evidence="4">
    <location>
        <begin position="974"/>
        <end position="1069"/>
    </location>
</feature>
<dbReference type="InterPro" id="IPR007110">
    <property type="entry name" value="Ig-like_dom"/>
</dbReference>
<evidence type="ECO:0000259" key="3">
    <source>
        <dbReference type="PROSITE" id="PS50835"/>
    </source>
</evidence>
<keyword evidence="6" id="KW-1185">Reference proteome</keyword>
<dbReference type="InterPro" id="IPR013098">
    <property type="entry name" value="Ig_I-set"/>
</dbReference>
<dbReference type="Pfam" id="PF07679">
    <property type="entry name" value="I-set"/>
    <property type="match status" value="3"/>
</dbReference>
<feature type="domain" description="Fibronectin type-III" evidence="4">
    <location>
        <begin position="772"/>
        <end position="872"/>
    </location>
</feature>
<evidence type="ECO:0000259" key="4">
    <source>
        <dbReference type="PROSITE" id="PS50853"/>
    </source>
</evidence>
<feature type="domain" description="Ig-like" evidence="3">
    <location>
        <begin position="286"/>
        <end position="377"/>
    </location>
</feature>
<name>A0A668SIP2_OREAU</name>
<gene>
    <name evidence="5" type="primary">MYBPC1</name>
</gene>
<dbReference type="FunFam" id="2.60.40.10:FF:000003">
    <property type="entry name" value="Titin isoform E"/>
    <property type="match status" value="2"/>
</dbReference>
<dbReference type="Gene3D" id="2.60.40.10">
    <property type="entry name" value="Immunoglobulins"/>
    <property type="match status" value="11"/>
</dbReference>
<dbReference type="CDD" id="cd05748">
    <property type="entry name" value="Ig_Titin_like"/>
    <property type="match status" value="1"/>
</dbReference>
<sequence>MIQWRAPKDDGGTPITNYVVEKKDVKKPWEPWSVVSSSGTVTRAKVSRLEKGREYIVRVRAENKIGIGAPLESPPTIAKHMFNPPGPPGLPECSDITENAVTVSWSLPDYDGGSPISGYVVERREMTGKWIRVNKTPVLDLRYRVSGLFEGNTYEFRVFAENIAGISEPSLTSDPIKATRAITKPGPPGNLKLKDWSKSHADICWTKPTRDGGSPILGYVIEAQKSGTAQWDRINKDLVKMCAYRVPGLIEGLEYRIRIRATNKVGDSEPRELPQTILAKDILVPPEVVVDVSCRDSVTVRAGQIISLITRVKGRPDPEITWTKDARALARDKRTQMNNNYPLCELIINDAVRSDYGKYAVVAKNSSGQAQATILVNVLDTPGACQNIKVAYVTKKSCMVSWENPEDNGGTEITQYIIECRQPSQRGWTVVSNDCTKRLIKAPLTESCEYFFRVSAENKIGTGPPTETKTPVLAVDPIEKPGEPIDFHISEIGKTFCFLKWKKPDYDGGSRNLGYHIEKKPKEADEWERLHKGAIKETYFMADRCIENQIYQFRVQTKNEGGESNWVTTAEVMVKEQLVMPEIKIKLDGTLTVKAGDSIPIEATVTGKPQPDIKWTRDESTEEIKKGPRLQIESGADFSKLLITGARRTDSGKYAVTASNNAGTCSAHAKVIVLDRPGPIRDLKISGITNDRCHLAWEIPEDDGGCDIYNYIIEKCETKREVWSVHSNAVITNKAKVTRLIEGNEYMFRVRAENKMGSGPAVQSEAIVPPAPPTNLKVLDSTKSTVTLGWTKPVSDGGAPIIGYVVEMRAKGSVKKGEDGWKRCNVAAQLITCEFTVTSLDENLVYEFRVSAQNQVGMSVPCNLEGAVIPREILETPEIDLDANLKQGLTVRAGCPIRLCATIRGRPPPKVIWRRMGIDNVVRKGKVDIIDTMTFLVIPNSTRDESGKYCLTLQNPAGEKAVFVNVKVLDTPGPVMNLEATDIKQTSAMLSWSPPENNGGSDVTHYIVEKREIDRKTWATVKAEVALDKIPFKVNNLIPGTEYYFRVTAVNEYGSGVPKVTPTSYLASDPVSTYHVKITSTQTGQPQLIRDHIFFILASSHSHPVKFRIKLKILLLTIITPLEHFALALQAYLLFLECLKVEWEAEPSVFRPLFCGTSFQFGFRRQTLSLLSRLGFKLSFLLKHIVRAGPGDPESSLSYAAMGVGCRGIPMMHWVFFTHCVFVYPLIFNH</sequence>
<keyword evidence="1" id="KW-0677">Repeat</keyword>
<evidence type="ECO:0000313" key="6">
    <source>
        <dbReference type="Proteomes" id="UP000472276"/>
    </source>
</evidence>
<dbReference type="SMART" id="SM00060">
    <property type="entry name" value="FN3"/>
    <property type="match status" value="8"/>
</dbReference>
<dbReference type="InterPro" id="IPR036179">
    <property type="entry name" value="Ig-like_dom_sf"/>
</dbReference>
<dbReference type="FunFam" id="2.60.40.10:FF:000135">
    <property type="entry name" value="Titin a"/>
    <property type="match status" value="2"/>
</dbReference>
<dbReference type="SUPFAM" id="SSF49265">
    <property type="entry name" value="Fibronectin type III"/>
    <property type="match status" value="5"/>
</dbReference>
<evidence type="ECO:0008006" key="7">
    <source>
        <dbReference type="Google" id="ProtNLM"/>
    </source>
</evidence>
<feature type="domain" description="Fibronectin type-III" evidence="4">
    <location>
        <begin position="483"/>
        <end position="577"/>
    </location>
</feature>
<dbReference type="InterPro" id="IPR003961">
    <property type="entry name" value="FN3_dom"/>
</dbReference>